<comment type="caution">
    <text evidence="8">The sequence shown here is derived from an EMBL/GenBank/DDBJ whole genome shotgun (WGS) entry which is preliminary data.</text>
</comment>
<comment type="similarity">
    <text evidence="1">Belongs to the carbohydrate kinase PfkB family.</text>
</comment>
<dbReference type="GO" id="GO:0005975">
    <property type="term" value="P:carbohydrate metabolic process"/>
    <property type="evidence" value="ECO:0007669"/>
    <property type="project" value="InterPro"/>
</dbReference>
<dbReference type="EMBL" id="JACHGJ010000003">
    <property type="protein sequence ID" value="MBB6480357.1"/>
    <property type="molecule type" value="Genomic_DNA"/>
</dbReference>
<accession>A0A841RAT2</accession>
<dbReference type="InterPro" id="IPR011611">
    <property type="entry name" value="PfkB_dom"/>
</dbReference>
<gene>
    <name evidence="8" type="ORF">HNR50_002020</name>
</gene>
<evidence type="ECO:0000313" key="8">
    <source>
        <dbReference type="EMBL" id="MBB6480357.1"/>
    </source>
</evidence>
<keyword evidence="4 8" id="KW-0418">Kinase</keyword>
<evidence type="ECO:0000256" key="5">
    <source>
        <dbReference type="ARBA" id="ARBA00022840"/>
    </source>
</evidence>
<evidence type="ECO:0000256" key="3">
    <source>
        <dbReference type="ARBA" id="ARBA00022741"/>
    </source>
</evidence>
<keyword evidence="5" id="KW-0067">ATP-binding</keyword>
<dbReference type="PANTHER" id="PTHR46566:SF2">
    <property type="entry name" value="ATP-DEPENDENT 6-PHOSPHOFRUCTOKINASE ISOZYME 2"/>
    <property type="match status" value="1"/>
</dbReference>
<dbReference type="RefSeq" id="WP_184746519.1">
    <property type="nucleotide sequence ID" value="NZ_JACHGJ010000003.1"/>
</dbReference>
<evidence type="ECO:0000256" key="2">
    <source>
        <dbReference type="ARBA" id="ARBA00022679"/>
    </source>
</evidence>
<dbReference type="GO" id="GO:0005524">
    <property type="term" value="F:ATP binding"/>
    <property type="evidence" value="ECO:0007669"/>
    <property type="project" value="UniProtKB-KW"/>
</dbReference>
<dbReference type="PIRSF" id="PIRSF000535">
    <property type="entry name" value="1PFK/6PFK/LacC"/>
    <property type="match status" value="1"/>
</dbReference>
<evidence type="ECO:0000256" key="4">
    <source>
        <dbReference type="ARBA" id="ARBA00022777"/>
    </source>
</evidence>
<dbReference type="InterPro" id="IPR029056">
    <property type="entry name" value="Ribokinase-like"/>
</dbReference>
<dbReference type="GO" id="GO:0016301">
    <property type="term" value="F:kinase activity"/>
    <property type="evidence" value="ECO:0007669"/>
    <property type="project" value="UniProtKB-KW"/>
</dbReference>
<evidence type="ECO:0000256" key="6">
    <source>
        <dbReference type="PIRNR" id="PIRNR000535"/>
    </source>
</evidence>
<keyword evidence="9" id="KW-1185">Reference proteome</keyword>
<evidence type="ECO:0000256" key="1">
    <source>
        <dbReference type="ARBA" id="ARBA00010688"/>
    </source>
</evidence>
<organism evidence="8 9">
    <name type="scientific">Spirochaeta isovalerica</name>
    <dbReference type="NCBI Taxonomy" id="150"/>
    <lineage>
        <taxon>Bacteria</taxon>
        <taxon>Pseudomonadati</taxon>
        <taxon>Spirochaetota</taxon>
        <taxon>Spirochaetia</taxon>
        <taxon>Spirochaetales</taxon>
        <taxon>Spirochaetaceae</taxon>
        <taxon>Spirochaeta</taxon>
    </lineage>
</organism>
<evidence type="ECO:0000259" key="7">
    <source>
        <dbReference type="Pfam" id="PF00294"/>
    </source>
</evidence>
<name>A0A841RAT2_9SPIO</name>
<dbReference type="GO" id="GO:0016773">
    <property type="term" value="F:phosphotransferase activity, alcohol group as acceptor"/>
    <property type="evidence" value="ECO:0007669"/>
    <property type="project" value="InterPro"/>
</dbReference>
<dbReference type="Proteomes" id="UP000587760">
    <property type="component" value="Unassembled WGS sequence"/>
</dbReference>
<feature type="domain" description="Carbohydrate kinase PfkB" evidence="7">
    <location>
        <begin position="28"/>
        <end position="287"/>
    </location>
</feature>
<keyword evidence="2 6" id="KW-0808">Transferase</keyword>
<proteinExistence type="inferred from homology"/>
<dbReference type="InterPro" id="IPR017583">
    <property type="entry name" value="Tagatose/fructose_Pkinase"/>
</dbReference>
<dbReference type="Pfam" id="PF00294">
    <property type="entry name" value="PfkB"/>
    <property type="match status" value="1"/>
</dbReference>
<dbReference type="Gene3D" id="3.40.1190.20">
    <property type="match status" value="1"/>
</dbReference>
<evidence type="ECO:0000313" key="9">
    <source>
        <dbReference type="Proteomes" id="UP000587760"/>
    </source>
</evidence>
<dbReference type="SUPFAM" id="SSF53613">
    <property type="entry name" value="Ribokinase-like"/>
    <property type="match status" value="1"/>
</dbReference>
<reference evidence="8 9" key="1">
    <citation type="submission" date="2020-08" db="EMBL/GenBank/DDBJ databases">
        <title>Genomic Encyclopedia of Type Strains, Phase IV (KMG-IV): sequencing the most valuable type-strain genomes for metagenomic binning, comparative biology and taxonomic classification.</title>
        <authorList>
            <person name="Goeker M."/>
        </authorList>
    </citation>
    <scope>NUCLEOTIDE SEQUENCE [LARGE SCALE GENOMIC DNA]</scope>
    <source>
        <strain evidence="8 9">DSM 2461</strain>
    </source>
</reference>
<dbReference type="PANTHER" id="PTHR46566">
    <property type="entry name" value="1-PHOSPHOFRUCTOKINASE-RELATED"/>
    <property type="match status" value="1"/>
</dbReference>
<sequence>MHNSQPGFLTVGLSPAIQKTVVFDTLYEGEVNRSEQYYLDAAGKAVNVCRVLTQAGEEASCLTIAGKENRVLFEDLCSRDFLHLSTVETAGRVRTCTTLLNMENNSCTELVVNEPEEVSPEEEEVLKKSFLRRMKEDFRCLIISGSRARGFSGEIIPFLVRTAKEKGLTVIADYRGTDLLGSFISRKIRPDYIKINEQEFFQTFPEYSDISRGIKEVSEKYDCSFIISRGALSTLIAERGALSEVDSKLIDAVNPIGCGDSMTAGMAQGILEGLSLREAVERGRDYATRNALSIHPGWILED</sequence>
<dbReference type="AlphaFoldDB" id="A0A841RAT2"/>
<protein>
    <submittedName>
        <fullName evidence="8">Fructose-1-phosphate kinase PfkB-like protein</fullName>
    </submittedName>
</protein>
<keyword evidence="3" id="KW-0547">Nucleotide-binding</keyword>